<dbReference type="AlphaFoldDB" id="A0AAD1YT36"/>
<dbReference type="InterPro" id="IPR032308">
    <property type="entry name" value="TDBD"/>
</dbReference>
<dbReference type="Pfam" id="PF16135">
    <property type="entry name" value="TDBD"/>
    <property type="match status" value="1"/>
</dbReference>
<evidence type="ECO:0000256" key="3">
    <source>
        <dbReference type="SAM" id="MobiDB-lite"/>
    </source>
</evidence>
<reference evidence="5" key="1">
    <citation type="submission" date="2023-05" db="EMBL/GenBank/DDBJ databases">
        <authorList>
            <person name="Huff M."/>
        </authorList>
    </citation>
    <scope>NUCLEOTIDE SEQUENCE</scope>
</reference>
<dbReference type="PANTHER" id="PTHR47025">
    <property type="entry name" value="AUTOIMMUNE REGULATOR"/>
    <property type="match status" value="1"/>
</dbReference>
<dbReference type="PANTHER" id="PTHR47025:SF9">
    <property type="entry name" value="PROTEIN, PUTATIVE-RELATED"/>
    <property type="match status" value="1"/>
</dbReference>
<evidence type="ECO:0000313" key="5">
    <source>
        <dbReference type="EMBL" id="CAI9755445.1"/>
    </source>
</evidence>
<gene>
    <name evidence="5" type="ORF">FPE_LOCUS2876</name>
</gene>
<keyword evidence="2" id="KW-0539">Nucleus</keyword>
<organism evidence="5 6">
    <name type="scientific">Fraxinus pennsylvanica</name>
    <dbReference type="NCBI Taxonomy" id="56036"/>
    <lineage>
        <taxon>Eukaryota</taxon>
        <taxon>Viridiplantae</taxon>
        <taxon>Streptophyta</taxon>
        <taxon>Embryophyta</taxon>
        <taxon>Tracheophyta</taxon>
        <taxon>Spermatophyta</taxon>
        <taxon>Magnoliopsida</taxon>
        <taxon>eudicotyledons</taxon>
        <taxon>Gunneridae</taxon>
        <taxon>Pentapetalae</taxon>
        <taxon>asterids</taxon>
        <taxon>lamiids</taxon>
        <taxon>Lamiales</taxon>
        <taxon>Oleaceae</taxon>
        <taxon>Oleeae</taxon>
        <taxon>Fraxinus</taxon>
    </lineage>
</organism>
<feature type="compositionally biased region" description="Polar residues" evidence="3">
    <location>
        <begin position="26"/>
        <end position="48"/>
    </location>
</feature>
<feature type="region of interest" description="Disordered" evidence="3">
    <location>
        <begin position="1"/>
        <end position="48"/>
    </location>
</feature>
<dbReference type="GO" id="GO:0045944">
    <property type="term" value="P:positive regulation of transcription by RNA polymerase II"/>
    <property type="evidence" value="ECO:0007669"/>
    <property type="project" value="TreeGrafter"/>
</dbReference>
<proteinExistence type="predicted"/>
<sequence>MDTTEQELHSNKKQAVESANDKPASGTVNMNISLLGNTSSSESGQTGNCLFRPKPIRFSNFADKNVSLTGVLNMVKKGSEDQVEIDSSICLPVSRDVEDPLYLSIGGRNQIVSDNHLSEFGGIPYNPADKNKMISSIIHGTSNYMSLGPTYNTEDGSAISVNTTFGKIDKNFISLGQASNKGDGMLPGYHDNEIDNNLPSIDQAFNKKFDNFTPVGEGSEKGNGNLMPIVPNYYRSHETFVSMDSFYNKANEAYMSTCPTNDKGGIDIASITSIHGQQDATVLSLGSVYSKGNSSFLSMDQSHNKGNNTTITFGGFRDNPVARYPSVRLLSYWNPFLNQSSAQPSGALQQRDFVKYPSINSVSACTSGSRSGSNNKEKKKIIKVPSNDFPSNVKILLSTGILEGVPVKYISWSREKDLRGVVKGTGYLCGCKECKLSKVTNAYEFEKHAGCKTKHPNNHIYFENGKSIYAVVQELKSTPQDMLFATIENVTGSPVNQKNFQSWKASYQAANLELQGVYNGKDLMVMHPK</sequence>
<evidence type="ECO:0000313" key="6">
    <source>
        <dbReference type="Proteomes" id="UP000834106"/>
    </source>
</evidence>
<dbReference type="Proteomes" id="UP000834106">
    <property type="component" value="Chromosome 2"/>
</dbReference>
<dbReference type="GO" id="GO:0005634">
    <property type="term" value="C:nucleus"/>
    <property type="evidence" value="ECO:0007669"/>
    <property type="project" value="UniProtKB-SubCell"/>
</dbReference>
<feature type="compositionally biased region" description="Basic and acidic residues" evidence="3">
    <location>
        <begin position="1"/>
        <end position="10"/>
    </location>
</feature>
<dbReference type="GO" id="GO:0003682">
    <property type="term" value="F:chromatin binding"/>
    <property type="evidence" value="ECO:0007669"/>
    <property type="project" value="TreeGrafter"/>
</dbReference>
<comment type="subcellular location">
    <subcellularLocation>
        <location evidence="1">Nucleus</location>
    </subcellularLocation>
</comment>
<name>A0AAD1YT36_9LAMI</name>
<evidence type="ECO:0000259" key="4">
    <source>
        <dbReference type="Pfam" id="PF16135"/>
    </source>
</evidence>
<dbReference type="EMBL" id="OU503037">
    <property type="protein sequence ID" value="CAI9755445.1"/>
    <property type="molecule type" value="Genomic_DNA"/>
</dbReference>
<dbReference type="GO" id="GO:0042393">
    <property type="term" value="F:histone binding"/>
    <property type="evidence" value="ECO:0007669"/>
    <property type="project" value="TreeGrafter"/>
</dbReference>
<dbReference type="GO" id="GO:0000977">
    <property type="term" value="F:RNA polymerase II transcription regulatory region sequence-specific DNA binding"/>
    <property type="evidence" value="ECO:0007669"/>
    <property type="project" value="TreeGrafter"/>
</dbReference>
<evidence type="ECO:0000256" key="1">
    <source>
        <dbReference type="ARBA" id="ARBA00004123"/>
    </source>
</evidence>
<evidence type="ECO:0000256" key="2">
    <source>
        <dbReference type="ARBA" id="ARBA00023242"/>
    </source>
</evidence>
<keyword evidence="6" id="KW-1185">Reference proteome</keyword>
<feature type="domain" description="Tify" evidence="4">
    <location>
        <begin position="420"/>
        <end position="474"/>
    </location>
</feature>
<protein>
    <recommendedName>
        <fullName evidence="4">Tify domain-containing protein</fullName>
    </recommendedName>
</protein>
<accession>A0AAD1YT36</accession>